<organism evidence="2">
    <name type="scientific">Roseomonas mucosa</name>
    <dbReference type="NCBI Taxonomy" id="207340"/>
    <lineage>
        <taxon>Bacteria</taxon>
        <taxon>Pseudomonadati</taxon>
        <taxon>Pseudomonadota</taxon>
        <taxon>Alphaproteobacteria</taxon>
        <taxon>Acetobacterales</taxon>
        <taxon>Roseomonadaceae</taxon>
        <taxon>Roseomonas</taxon>
    </lineage>
</organism>
<dbReference type="Pfam" id="PF05037">
    <property type="entry name" value="DUF669"/>
    <property type="match status" value="1"/>
</dbReference>
<gene>
    <name evidence="2" type="ORF">RADP37_04949</name>
</gene>
<feature type="region of interest" description="Disordered" evidence="1">
    <location>
        <begin position="113"/>
        <end position="175"/>
    </location>
</feature>
<proteinExistence type="predicted"/>
<keyword evidence="2" id="KW-0614">Plasmid</keyword>
<sequence>MANLGQTFDANNVAPTTPMEVIPAGKYNVHIVNSEMRDTKTGGQMLWLEMEILDGQFSGRKLWDRLNLVNQNTQAVEIAQRTLSAICHATGQMTVTDSEQLHFKPMLATVKVRPAGPDKFGTHREAQNEVRGYEGGSSAGSSTRPASNPAQTASRPAAQAQASKPASAPWRRTAA</sequence>
<accession>A0A4Y1MQS4</accession>
<evidence type="ECO:0000313" key="2">
    <source>
        <dbReference type="EMBL" id="AWV20342.1"/>
    </source>
</evidence>
<dbReference type="EMBL" id="CP025188">
    <property type="protein sequence ID" value="AWV20342.1"/>
    <property type="molecule type" value="Genomic_DNA"/>
</dbReference>
<protein>
    <recommendedName>
        <fullName evidence="3">DUF669 domain-containing protein</fullName>
    </recommendedName>
</protein>
<dbReference type="InterPro" id="IPR007731">
    <property type="entry name" value="DUF669"/>
</dbReference>
<geneLocation type="plasmid" evidence="2">
    <name>p1-AD2</name>
</geneLocation>
<dbReference type="RefSeq" id="WP_168550284.1">
    <property type="nucleotide sequence ID" value="NZ_CP025188.1"/>
</dbReference>
<feature type="compositionally biased region" description="Basic and acidic residues" evidence="1">
    <location>
        <begin position="120"/>
        <end position="132"/>
    </location>
</feature>
<dbReference type="AlphaFoldDB" id="A0A4Y1MQS4"/>
<reference evidence="2" key="1">
    <citation type="submission" date="2017-12" db="EMBL/GenBank/DDBJ databases">
        <authorList>
            <person name="Martens C."/>
            <person name="Dahlstrom E."/>
            <person name="Barbian K."/>
            <person name="Sykora L."/>
            <person name="Ricklefs S."/>
            <person name="Bruno D."/>
            <person name="Anzick I."/>
            <person name="Myles I."/>
            <person name="Datta S.K."/>
        </authorList>
    </citation>
    <scope>NUCLEOTIDE SEQUENCE</scope>
    <source>
        <strain evidence="2">AD2</strain>
        <plasmid evidence="2">p1-AD2</plasmid>
    </source>
</reference>
<feature type="compositionally biased region" description="Polar residues" evidence="1">
    <location>
        <begin position="139"/>
        <end position="148"/>
    </location>
</feature>
<evidence type="ECO:0008006" key="3">
    <source>
        <dbReference type="Google" id="ProtNLM"/>
    </source>
</evidence>
<feature type="compositionally biased region" description="Low complexity" evidence="1">
    <location>
        <begin position="149"/>
        <end position="169"/>
    </location>
</feature>
<evidence type="ECO:0000256" key="1">
    <source>
        <dbReference type="SAM" id="MobiDB-lite"/>
    </source>
</evidence>
<name>A0A4Y1MQS4_9PROT</name>